<dbReference type="PROSITE" id="PS50202">
    <property type="entry name" value="MSP"/>
    <property type="match status" value="1"/>
</dbReference>
<gene>
    <name evidence="9" type="ORF">ANCCEY_09943</name>
</gene>
<dbReference type="PANTHER" id="PTHR22920:SF21">
    <property type="entry name" value="MAJOR SPERM PROTEIN"/>
    <property type="match status" value="1"/>
</dbReference>
<dbReference type="InterPro" id="IPR013783">
    <property type="entry name" value="Ig-like_fold"/>
</dbReference>
<comment type="function">
    <text evidence="5 7">Central component in molecular interactions underlying sperm crawling. Forms an extensive filament system that extends from sperm villipoda, along the leading edge of the pseudopod.</text>
</comment>
<keyword evidence="4" id="KW-0966">Cell projection</keyword>
<evidence type="ECO:0000256" key="4">
    <source>
        <dbReference type="ARBA" id="ARBA00023273"/>
    </source>
</evidence>
<evidence type="ECO:0000256" key="3">
    <source>
        <dbReference type="ARBA" id="ARBA00023212"/>
    </source>
</evidence>
<evidence type="ECO:0000256" key="5">
    <source>
        <dbReference type="ARBA" id="ARBA00037744"/>
    </source>
</evidence>
<dbReference type="Pfam" id="PF00635">
    <property type="entry name" value="Motile_Sperm"/>
    <property type="match status" value="1"/>
</dbReference>
<keyword evidence="2" id="KW-0963">Cytoplasm</keyword>
<dbReference type="InterPro" id="IPR051155">
    <property type="entry name" value="Nematode_MSP"/>
</dbReference>
<dbReference type="GO" id="GO:0005856">
    <property type="term" value="C:cytoskeleton"/>
    <property type="evidence" value="ECO:0007669"/>
    <property type="project" value="UniProtKB-SubCell"/>
</dbReference>
<protein>
    <recommendedName>
        <fullName evidence="7">Major sperm protein</fullName>
    </recommendedName>
</protein>
<accession>A0A0D6LG69</accession>
<dbReference type="PANTHER" id="PTHR22920">
    <property type="entry name" value="MAJOR SPERM PROTEIN"/>
    <property type="match status" value="1"/>
</dbReference>
<dbReference type="Proteomes" id="UP000054495">
    <property type="component" value="Unassembled WGS sequence"/>
</dbReference>
<sequence>METDDFYKLREGMDNSLDPLVNIHEMIFRPLDKLVFNAPFDFDNITYHMTILNNTKHPIAFAIKGNCIPRVIAYPPYGILKSKQKIPVAVTMRRRYMEALKCFEDIPHLCIRASVILRYYPVLWDKELKFNLEAVQNDQGTCGFKAFLRASESVDEGAKHTV</sequence>
<evidence type="ECO:0000256" key="7">
    <source>
        <dbReference type="RuleBase" id="RU003425"/>
    </source>
</evidence>
<organism evidence="9 10">
    <name type="scientific">Ancylostoma ceylanicum</name>
    <dbReference type="NCBI Taxonomy" id="53326"/>
    <lineage>
        <taxon>Eukaryota</taxon>
        <taxon>Metazoa</taxon>
        <taxon>Ecdysozoa</taxon>
        <taxon>Nematoda</taxon>
        <taxon>Chromadorea</taxon>
        <taxon>Rhabditida</taxon>
        <taxon>Rhabditina</taxon>
        <taxon>Rhabditomorpha</taxon>
        <taxon>Strongyloidea</taxon>
        <taxon>Ancylostomatidae</taxon>
        <taxon>Ancylostomatinae</taxon>
        <taxon>Ancylostoma</taxon>
    </lineage>
</organism>
<name>A0A0D6LG69_9BILA</name>
<keyword evidence="10" id="KW-1185">Reference proteome</keyword>
<dbReference type="Gene3D" id="2.60.40.10">
    <property type="entry name" value="Immunoglobulins"/>
    <property type="match status" value="1"/>
</dbReference>
<evidence type="ECO:0000313" key="10">
    <source>
        <dbReference type="Proteomes" id="UP000054495"/>
    </source>
</evidence>
<evidence type="ECO:0000256" key="1">
    <source>
        <dbReference type="ARBA" id="ARBA00004245"/>
    </source>
</evidence>
<reference evidence="9 10" key="1">
    <citation type="submission" date="2013-05" db="EMBL/GenBank/DDBJ databases">
        <title>Draft genome of the parasitic nematode Anyclostoma ceylanicum.</title>
        <authorList>
            <person name="Mitreva M."/>
        </authorList>
    </citation>
    <scope>NUCLEOTIDE SEQUENCE [LARGE SCALE GENOMIC DNA]</scope>
</reference>
<evidence type="ECO:0000313" key="9">
    <source>
        <dbReference type="EMBL" id="EPB70959.1"/>
    </source>
</evidence>
<keyword evidence="3 7" id="KW-0206">Cytoskeleton</keyword>
<comment type="subcellular location">
    <subcellularLocation>
        <location evidence="6">Cell projection</location>
        <location evidence="6">Pseudopodium</location>
    </subcellularLocation>
    <subcellularLocation>
        <location evidence="1">Cytoplasm</location>
        <location evidence="1">Cytoskeleton</location>
    </subcellularLocation>
</comment>
<dbReference type="SUPFAM" id="SSF49354">
    <property type="entry name" value="PapD-like"/>
    <property type="match status" value="1"/>
</dbReference>
<proteinExistence type="predicted"/>
<feature type="domain" description="MSP" evidence="8">
    <location>
        <begin position="25"/>
        <end position="162"/>
    </location>
</feature>
<dbReference type="InterPro" id="IPR000535">
    <property type="entry name" value="MSP_dom"/>
</dbReference>
<dbReference type="EMBL" id="KE125147">
    <property type="protein sequence ID" value="EPB70959.1"/>
    <property type="molecule type" value="Genomic_DNA"/>
</dbReference>
<evidence type="ECO:0000259" key="8">
    <source>
        <dbReference type="PROSITE" id="PS50202"/>
    </source>
</evidence>
<dbReference type="AlphaFoldDB" id="A0A0D6LG69"/>
<evidence type="ECO:0000256" key="6">
    <source>
        <dbReference type="ARBA" id="ARBA00037818"/>
    </source>
</evidence>
<evidence type="ECO:0000256" key="2">
    <source>
        <dbReference type="ARBA" id="ARBA00022490"/>
    </source>
</evidence>
<dbReference type="GO" id="GO:0031143">
    <property type="term" value="C:pseudopodium"/>
    <property type="evidence" value="ECO:0007669"/>
    <property type="project" value="UniProtKB-SubCell"/>
</dbReference>
<dbReference type="InterPro" id="IPR008962">
    <property type="entry name" value="PapD-like_sf"/>
</dbReference>